<feature type="compositionally biased region" description="Low complexity" evidence="1">
    <location>
        <begin position="181"/>
        <end position="197"/>
    </location>
</feature>
<dbReference type="OrthoDB" id="5801582at2"/>
<feature type="compositionally biased region" description="Low complexity" evidence="1">
    <location>
        <begin position="137"/>
        <end position="162"/>
    </location>
</feature>
<protein>
    <submittedName>
        <fullName evidence="2">Poly granule associated protein</fullName>
    </submittedName>
</protein>
<feature type="compositionally biased region" description="Basic and acidic residues" evidence="1">
    <location>
        <begin position="12"/>
        <end position="21"/>
    </location>
</feature>
<dbReference type="Pfam" id="PF05597">
    <property type="entry name" value="Phasin"/>
    <property type="match status" value="1"/>
</dbReference>
<dbReference type="RefSeq" id="WP_129832599.1">
    <property type="nucleotide sequence ID" value="NZ_CP035704.1"/>
</dbReference>
<dbReference type="NCBIfam" id="TIGR01837">
    <property type="entry name" value="PHA_granule_1"/>
    <property type="match status" value="1"/>
</dbReference>
<dbReference type="InterPro" id="IPR008769">
    <property type="entry name" value="PhaF_PhaI"/>
</dbReference>
<feature type="compositionally biased region" description="Basic residues" evidence="1">
    <location>
        <begin position="1"/>
        <end position="10"/>
    </location>
</feature>
<dbReference type="EMBL" id="CP035704">
    <property type="protein sequence ID" value="QBB70340.1"/>
    <property type="molecule type" value="Genomic_DNA"/>
</dbReference>
<dbReference type="Proteomes" id="UP000291562">
    <property type="component" value="Chromosome"/>
</dbReference>
<evidence type="ECO:0000313" key="3">
    <source>
        <dbReference type="Proteomes" id="UP000291562"/>
    </source>
</evidence>
<feature type="region of interest" description="Disordered" evidence="1">
    <location>
        <begin position="136"/>
        <end position="206"/>
    </location>
</feature>
<organism evidence="2 3">
    <name type="scientific">Pseudolysobacter antarcticus</name>
    <dbReference type="NCBI Taxonomy" id="2511995"/>
    <lineage>
        <taxon>Bacteria</taxon>
        <taxon>Pseudomonadati</taxon>
        <taxon>Pseudomonadota</taxon>
        <taxon>Gammaproteobacteria</taxon>
        <taxon>Lysobacterales</taxon>
        <taxon>Rhodanobacteraceae</taxon>
        <taxon>Pseudolysobacter</taxon>
    </lineage>
</organism>
<feature type="compositionally biased region" description="Basic and acidic residues" evidence="1">
    <location>
        <begin position="166"/>
        <end position="179"/>
    </location>
</feature>
<gene>
    <name evidence="2" type="ORF">ELE36_08165</name>
</gene>
<proteinExistence type="predicted"/>
<reference evidence="2 3" key="1">
    <citation type="submission" date="2019-01" db="EMBL/GenBank/DDBJ databases">
        <title>Pseudolysobacter antarctica gen. nov., sp. nov., isolated from Fildes Peninsula, Antarctica.</title>
        <authorList>
            <person name="Wei Z."/>
            <person name="Peng F."/>
        </authorList>
    </citation>
    <scope>NUCLEOTIDE SEQUENCE [LARGE SCALE GENOMIC DNA]</scope>
    <source>
        <strain evidence="2 3">AQ6-296</strain>
    </source>
</reference>
<dbReference type="AlphaFoldDB" id="A0A411HIW9"/>
<dbReference type="PANTHER" id="PTHR38664">
    <property type="entry name" value="SLR0058 PROTEIN"/>
    <property type="match status" value="1"/>
</dbReference>
<name>A0A411HIW9_9GAMM</name>
<dbReference type="PANTHER" id="PTHR38664:SF1">
    <property type="entry name" value="SLR0058 PROTEIN"/>
    <property type="match status" value="1"/>
</dbReference>
<sequence>MSKPKLKSKTTAKVEKSKESLGKSIMESAQQIWLAGLGAFSKAQEEGNKLFENLVKEGTALEQKTRHFTSGKVEEMRGAVETSVSQVKERTQETWDKLEKVFEDRVSRSLGSLGVPSRKELQTLIDRVDALSKQINKTPAKAAPAASAKPTAKAAAKPAASKTPRKSRDDLADLAKDLEDAQLAAKKTATPAATSARKTAKSAPKK</sequence>
<evidence type="ECO:0000313" key="2">
    <source>
        <dbReference type="EMBL" id="QBB70340.1"/>
    </source>
</evidence>
<evidence type="ECO:0000256" key="1">
    <source>
        <dbReference type="SAM" id="MobiDB-lite"/>
    </source>
</evidence>
<keyword evidence="3" id="KW-1185">Reference proteome</keyword>
<feature type="region of interest" description="Disordered" evidence="1">
    <location>
        <begin position="1"/>
        <end position="22"/>
    </location>
</feature>
<dbReference type="KEGG" id="xbc:ELE36_08165"/>
<accession>A0A411HIW9</accession>